<sequence length="55" mass="6341">MNAAEEQIQTQQGKNAAILAFRTRIAQEITQDPNWKPNSSSNPWHPAMNDIMFWL</sequence>
<name>A0ABZ0P2W1_CERBT</name>
<evidence type="ECO:0000313" key="2">
    <source>
        <dbReference type="Proteomes" id="UP001302367"/>
    </source>
</evidence>
<proteinExistence type="predicted"/>
<reference evidence="1 2" key="1">
    <citation type="submission" date="2023-09" db="EMBL/GenBank/DDBJ databases">
        <title>Complete-Gapless Cercospora beticola genome.</title>
        <authorList>
            <person name="Wyatt N.A."/>
            <person name="Spanner R.E."/>
            <person name="Bolton M.D."/>
        </authorList>
    </citation>
    <scope>NUCLEOTIDE SEQUENCE [LARGE SCALE GENOMIC DNA]</scope>
    <source>
        <strain evidence="1">Cb09-40</strain>
    </source>
</reference>
<evidence type="ECO:0000313" key="1">
    <source>
        <dbReference type="EMBL" id="WPB06131.1"/>
    </source>
</evidence>
<keyword evidence="2" id="KW-1185">Reference proteome</keyword>
<dbReference type="RefSeq" id="XP_065459395.1">
    <property type="nucleotide sequence ID" value="XM_065603323.1"/>
</dbReference>
<dbReference type="GeneID" id="90644681"/>
<accession>A0ABZ0P2W1</accession>
<protein>
    <submittedName>
        <fullName evidence="1">Uncharacterized protein</fullName>
    </submittedName>
</protein>
<dbReference type="Proteomes" id="UP001302367">
    <property type="component" value="Chromosome 7"/>
</dbReference>
<dbReference type="EMBL" id="CP134190">
    <property type="protein sequence ID" value="WPB06131.1"/>
    <property type="molecule type" value="Genomic_DNA"/>
</dbReference>
<organism evidence="1 2">
    <name type="scientific">Cercospora beticola</name>
    <name type="common">Sugarbeet leaf spot fungus</name>
    <dbReference type="NCBI Taxonomy" id="122368"/>
    <lineage>
        <taxon>Eukaryota</taxon>
        <taxon>Fungi</taxon>
        <taxon>Dikarya</taxon>
        <taxon>Ascomycota</taxon>
        <taxon>Pezizomycotina</taxon>
        <taxon>Dothideomycetes</taxon>
        <taxon>Dothideomycetidae</taxon>
        <taxon>Mycosphaerellales</taxon>
        <taxon>Mycosphaerellaceae</taxon>
        <taxon>Cercospora</taxon>
    </lineage>
</organism>
<gene>
    <name evidence="1" type="ORF">RHO25_010788</name>
</gene>